<evidence type="ECO:0000313" key="8">
    <source>
        <dbReference type="EMBL" id="SFV52132.1"/>
    </source>
</evidence>
<keyword evidence="1" id="KW-0963">Cytoplasm</keyword>
<dbReference type="EMBL" id="FPHJ01000004">
    <property type="protein sequence ID" value="SFV52132.1"/>
    <property type="molecule type" value="Genomic_DNA"/>
</dbReference>
<dbReference type="GO" id="GO:0003723">
    <property type="term" value="F:RNA binding"/>
    <property type="evidence" value="ECO:0007669"/>
    <property type="project" value="UniProtKB-KW"/>
</dbReference>
<evidence type="ECO:0000256" key="1">
    <source>
        <dbReference type="ARBA" id="ARBA00022490"/>
    </source>
</evidence>
<organism evidence="8">
    <name type="scientific">hydrothermal vent metagenome</name>
    <dbReference type="NCBI Taxonomy" id="652676"/>
    <lineage>
        <taxon>unclassified sequences</taxon>
        <taxon>metagenomes</taxon>
        <taxon>ecological metagenomes</taxon>
    </lineage>
</organism>
<proteinExistence type="inferred from homology"/>
<reference evidence="8" key="1">
    <citation type="submission" date="2016-10" db="EMBL/GenBank/DDBJ databases">
        <authorList>
            <person name="de Groot N.N."/>
        </authorList>
    </citation>
    <scope>NUCLEOTIDE SEQUENCE</scope>
</reference>
<dbReference type="InterPro" id="IPR001737">
    <property type="entry name" value="KsgA/Erm"/>
</dbReference>
<evidence type="ECO:0000256" key="2">
    <source>
        <dbReference type="ARBA" id="ARBA00022552"/>
    </source>
</evidence>
<dbReference type="InterPro" id="IPR020596">
    <property type="entry name" value="rRNA_Ade_Mease_Trfase_CS"/>
</dbReference>
<evidence type="ECO:0000259" key="7">
    <source>
        <dbReference type="SMART" id="SM00650"/>
    </source>
</evidence>
<keyword evidence="5" id="KW-0949">S-adenosyl-L-methionine</keyword>
<name>A0A1W1BF46_9ZZZZ</name>
<dbReference type="EC" id="2.1.1.182" evidence="8"/>
<accession>A0A1W1BF46</accession>
<dbReference type="SUPFAM" id="SSF53335">
    <property type="entry name" value="S-adenosyl-L-methionine-dependent methyltransferases"/>
    <property type="match status" value="1"/>
</dbReference>
<dbReference type="InterPro" id="IPR020598">
    <property type="entry name" value="rRNA_Ade_methylase_Trfase_N"/>
</dbReference>
<dbReference type="Gene3D" id="3.40.50.150">
    <property type="entry name" value="Vaccinia Virus protein VP39"/>
    <property type="match status" value="1"/>
</dbReference>
<dbReference type="PANTHER" id="PTHR11727">
    <property type="entry name" value="DIMETHYLADENOSINE TRANSFERASE"/>
    <property type="match status" value="1"/>
</dbReference>
<gene>
    <name evidence="8" type="ORF">MNB_SUP05-5-619</name>
</gene>
<sequence length="247" mass="28671">MKHIPKKRFGQNFLIDEYIISQIINVISPQKNDNIVEIGPGLGALTKPLLEKVNNLNVIEIDNDIVNELKSWNSGSLIINHIDILKFDFHTLRDDLRIVGNLPYNISSPILLHLLQYRNNIKDMFFMLQKEVVDRITARHNNKVYGRLSVIIQTFFDAELLFIVPPESFNPAPKIDSAILYLKPKKTTVNFKKLEKIVKLAFSQRRKTLKNTLKPIIHNLQTKIDLTQRAEDLSILDFEQLVKDYEE</sequence>
<dbReference type="Pfam" id="PF00398">
    <property type="entry name" value="RrnaAD"/>
    <property type="match status" value="1"/>
</dbReference>
<keyword evidence="3 8" id="KW-0489">Methyltransferase</keyword>
<dbReference type="NCBIfam" id="TIGR00755">
    <property type="entry name" value="ksgA"/>
    <property type="match status" value="1"/>
</dbReference>
<dbReference type="PROSITE" id="PS01131">
    <property type="entry name" value="RRNA_A_DIMETH"/>
    <property type="match status" value="1"/>
</dbReference>
<evidence type="ECO:0000256" key="4">
    <source>
        <dbReference type="ARBA" id="ARBA00022679"/>
    </source>
</evidence>
<dbReference type="PANTHER" id="PTHR11727:SF7">
    <property type="entry name" value="DIMETHYLADENOSINE TRANSFERASE-RELATED"/>
    <property type="match status" value="1"/>
</dbReference>
<evidence type="ECO:0000256" key="6">
    <source>
        <dbReference type="ARBA" id="ARBA00022884"/>
    </source>
</evidence>
<dbReference type="GO" id="GO:0005829">
    <property type="term" value="C:cytosol"/>
    <property type="evidence" value="ECO:0007669"/>
    <property type="project" value="TreeGrafter"/>
</dbReference>
<dbReference type="AlphaFoldDB" id="A0A1W1BF46"/>
<dbReference type="Gene3D" id="1.10.8.100">
    <property type="entry name" value="Ribosomal RNA adenine dimethylase-like, domain 2"/>
    <property type="match status" value="1"/>
</dbReference>
<keyword evidence="4 8" id="KW-0808">Transferase</keyword>
<dbReference type="GO" id="GO:0052908">
    <property type="term" value="F:16S rRNA (adenine(1518)-N(6)/adenine(1519)-N(6))-dimethyltransferase activity"/>
    <property type="evidence" value="ECO:0007669"/>
    <property type="project" value="UniProtKB-EC"/>
</dbReference>
<dbReference type="InterPro" id="IPR029063">
    <property type="entry name" value="SAM-dependent_MTases_sf"/>
</dbReference>
<dbReference type="SMART" id="SM00650">
    <property type="entry name" value="rADc"/>
    <property type="match status" value="1"/>
</dbReference>
<keyword evidence="2" id="KW-0698">rRNA processing</keyword>
<keyword evidence="6" id="KW-0694">RNA-binding</keyword>
<dbReference type="InterPro" id="IPR011530">
    <property type="entry name" value="rRNA_adenine_dimethylase"/>
</dbReference>
<dbReference type="HAMAP" id="MF_00607">
    <property type="entry name" value="16SrRNA_methyltr_A"/>
    <property type="match status" value="1"/>
</dbReference>
<protein>
    <submittedName>
        <fullName evidence="8">SSU rRNA (Adenine(1518)-N(6)/adenine(1519)-N(6))-dimethyltransferase</fullName>
        <ecNumber evidence="8">2.1.1.182</ecNumber>
    </submittedName>
</protein>
<evidence type="ECO:0000256" key="5">
    <source>
        <dbReference type="ARBA" id="ARBA00022691"/>
    </source>
</evidence>
<dbReference type="PROSITE" id="PS51689">
    <property type="entry name" value="SAM_RNA_A_N6_MT"/>
    <property type="match status" value="1"/>
</dbReference>
<feature type="domain" description="Ribosomal RNA adenine methylase transferase N-terminal" evidence="7">
    <location>
        <begin position="19"/>
        <end position="186"/>
    </location>
</feature>
<evidence type="ECO:0000256" key="3">
    <source>
        <dbReference type="ARBA" id="ARBA00022603"/>
    </source>
</evidence>
<dbReference type="InterPro" id="IPR023165">
    <property type="entry name" value="rRNA_Ade_diMease-like_C"/>
</dbReference>